<comment type="caution">
    <text evidence="2">The sequence shown here is derived from an EMBL/GenBank/DDBJ whole genome shotgun (WGS) entry which is preliminary data.</text>
</comment>
<dbReference type="OrthoDB" id="9857464at2"/>
<proteinExistence type="predicted"/>
<feature type="chain" id="PRO_5013306847" description="Outer membrane protein beta-barrel domain-containing protein" evidence="1">
    <location>
        <begin position="20"/>
        <end position="232"/>
    </location>
</feature>
<protein>
    <recommendedName>
        <fullName evidence="4">Outer membrane protein beta-barrel domain-containing protein</fullName>
    </recommendedName>
</protein>
<dbReference type="RefSeq" id="WP_095512084.1">
    <property type="nucleotide sequence ID" value="NZ_MQWD01000001.1"/>
</dbReference>
<evidence type="ECO:0000313" key="3">
    <source>
        <dbReference type="Proteomes" id="UP000216339"/>
    </source>
</evidence>
<gene>
    <name evidence="2" type="ORF">BSZ37_19235</name>
</gene>
<keyword evidence="1" id="KW-0732">Signal</keyword>
<organism evidence="2 3">
    <name type="scientific">Rubrivirga marina</name>
    <dbReference type="NCBI Taxonomy" id="1196024"/>
    <lineage>
        <taxon>Bacteria</taxon>
        <taxon>Pseudomonadati</taxon>
        <taxon>Rhodothermota</taxon>
        <taxon>Rhodothermia</taxon>
        <taxon>Rhodothermales</taxon>
        <taxon>Rubricoccaceae</taxon>
        <taxon>Rubrivirga</taxon>
    </lineage>
</organism>
<dbReference type="Proteomes" id="UP000216339">
    <property type="component" value="Unassembled WGS sequence"/>
</dbReference>
<feature type="signal peptide" evidence="1">
    <location>
        <begin position="1"/>
        <end position="19"/>
    </location>
</feature>
<dbReference type="AlphaFoldDB" id="A0A271J5Q1"/>
<accession>A0A271J5Q1</accession>
<evidence type="ECO:0008006" key="4">
    <source>
        <dbReference type="Google" id="ProtNLM"/>
    </source>
</evidence>
<dbReference type="EMBL" id="MQWD01000001">
    <property type="protein sequence ID" value="PAP78404.1"/>
    <property type="molecule type" value="Genomic_DNA"/>
</dbReference>
<evidence type="ECO:0000256" key="1">
    <source>
        <dbReference type="SAM" id="SignalP"/>
    </source>
</evidence>
<sequence>MRLSFVALAALLLAPLASAQSQYADGEGTYLSLGHLKLWGGNGGLSGVEFGGEIGRRLGDGVDVGLIGSYGTYGLRSDEYGTTGWSAGVTAGLTRPAPLGTVARLQGLVAYGSVDGTYPEADAPDLRFDRSSLTGDVSATLGKEIPIIGSVRLQPAVGLYGRAVGTVDIGADDSFEQRPGPRLDAGLQFELPVRFRLFGTDAALVTGIRRSLVPGEVSARSAIPMVGLRINF</sequence>
<name>A0A271J5Q1_9BACT</name>
<dbReference type="SUPFAM" id="SSF103515">
    <property type="entry name" value="Autotransporter"/>
    <property type="match status" value="1"/>
</dbReference>
<dbReference type="InterPro" id="IPR036709">
    <property type="entry name" value="Autotransporte_beta_dom_sf"/>
</dbReference>
<reference evidence="2 3" key="1">
    <citation type="submission" date="2016-11" db="EMBL/GenBank/DDBJ databases">
        <title>Study of marine rhodopsin-containing bacteria.</title>
        <authorList>
            <person name="Yoshizawa S."/>
            <person name="Kumagai Y."/>
            <person name="Kogure K."/>
        </authorList>
    </citation>
    <scope>NUCLEOTIDE SEQUENCE [LARGE SCALE GENOMIC DNA]</scope>
    <source>
        <strain evidence="2 3">SAORIC-28</strain>
    </source>
</reference>
<evidence type="ECO:0000313" key="2">
    <source>
        <dbReference type="EMBL" id="PAP78404.1"/>
    </source>
</evidence>
<keyword evidence="3" id="KW-1185">Reference proteome</keyword>